<evidence type="ECO:0000313" key="3">
    <source>
        <dbReference type="Proteomes" id="UP000479000"/>
    </source>
</evidence>
<sequence>MFSLASVVPLFMHPRRLEIKSHEILRNKNRVDLSRSSPTASTKSQYDLQPHRCGNRVQIEINRNSRRKTRRRRFMLSKSLVAIERRAPFGSEIGENPLRLGPSIDYSRYTHFKSDDFRKTFNPTFSVSNSAVQPKLLIIPKNSSLSINDKPAVCSKSGKKIKHEELTIFVPRATPAYGYCLSHFHKLIHRNFTVRYVADLKHE</sequence>
<proteinExistence type="predicted"/>
<gene>
    <name evidence="2" type="ORF">NTEN_LOCUS19333</name>
</gene>
<dbReference type="Proteomes" id="UP000479000">
    <property type="component" value="Unassembled WGS sequence"/>
</dbReference>
<name>A0A6H5HCL2_9HEMI</name>
<reference evidence="2 3" key="1">
    <citation type="submission" date="2020-02" db="EMBL/GenBank/DDBJ databases">
        <authorList>
            <person name="Ferguson B K."/>
        </authorList>
    </citation>
    <scope>NUCLEOTIDE SEQUENCE [LARGE SCALE GENOMIC DNA]</scope>
</reference>
<organism evidence="2 3">
    <name type="scientific">Nesidiocoris tenuis</name>
    <dbReference type="NCBI Taxonomy" id="355587"/>
    <lineage>
        <taxon>Eukaryota</taxon>
        <taxon>Metazoa</taxon>
        <taxon>Ecdysozoa</taxon>
        <taxon>Arthropoda</taxon>
        <taxon>Hexapoda</taxon>
        <taxon>Insecta</taxon>
        <taxon>Pterygota</taxon>
        <taxon>Neoptera</taxon>
        <taxon>Paraneoptera</taxon>
        <taxon>Hemiptera</taxon>
        <taxon>Heteroptera</taxon>
        <taxon>Panheteroptera</taxon>
        <taxon>Cimicomorpha</taxon>
        <taxon>Miridae</taxon>
        <taxon>Dicyphina</taxon>
        <taxon>Nesidiocoris</taxon>
    </lineage>
</organism>
<dbReference type="EMBL" id="CADCXU010028250">
    <property type="protein sequence ID" value="CAB0014933.1"/>
    <property type="molecule type" value="Genomic_DNA"/>
</dbReference>
<keyword evidence="3" id="KW-1185">Reference proteome</keyword>
<protein>
    <submittedName>
        <fullName evidence="2">Uncharacterized protein</fullName>
    </submittedName>
</protein>
<feature type="compositionally biased region" description="Polar residues" evidence="1">
    <location>
        <begin position="34"/>
        <end position="47"/>
    </location>
</feature>
<accession>A0A6H5HCL2</accession>
<evidence type="ECO:0000313" key="2">
    <source>
        <dbReference type="EMBL" id="CAB0014933.1"/>
    </source>
</evidence>
<feature type="region of interest" description="Disordered" evidence="1">
    <location>
        <begin position="30"/>
        <end position="49"/>
    </location>
</feature>
<evidence type="ECO:0000256" key="1">
    <source>
        <dbReference type="SAM" id="MobiDB-lite"/>
    </source>
</evidence>
<dbReference type="AlphaFoldDB" id="A0A6H5HCL2"/>